<dbReference type="PANTHER" id="PTHR45036">
    <property type="entry name" value="METHYLTRANSFERASE LIKE 7B"/>
    <property type="match status" value="1"/>
</dbReference>
<evidence type="ECO:0000259" key="1">
    <source>
        <dbReference type="Pfam" id="PF08241"/>
    </source>
</evidence>
<name>A0AAV1I2A7_9CHLO</name>
<dbReference type="Proteomes" id="UP001314263">
    <property type="component" value="Unassembled WGS sequence"/>
</dbReference>
<feature type="domain" description="Methyltransferase type 11" evidence="1">
    <location>
        <begin position="120"/>
        <end position="214"/>
    </location>
</feature>
<organism evidence="2 3">
    <name type="scientific">Coccomyxa viridis</name>
    <dbReference type="NCBI Taxonomy" id="1274662"/>
    <lineage>
        <taxon>Eukaryota</taxon>
        <taxon>Viridiplantae</taxon>
        <taxon>Chlorophyta</taxon>
        <taxon>core chlorophytes</taxon>
        <taxon>Trebouxiophyceae</taxon>
        <taxon>Trebouxiophyceae incertae sedis</taxon>
        <taxon>Coccomyxaceae</taxon>
        <taxon>Coccomyxa</taxon>
    </lineage>
</organism>
<keyword evidence="3" id="KW-1185">Reference proteome</keyword>
<proteinExistence type="predicted"/>
<accession>A0AAV1I2A7</accession>
<protein>
    <recommendedName>
        <fullName evidence="1">Methyltransferase type 11 domain-containing protein</fullName>
    </recommendedName>
</protein>
<evidence type="ECO:0000313" key="2">
    <source>
        <dbReference type="EMBL" id="CAK0773317.1"/>
    </source>
</evidence>
<dbReference type="SUPFAM" id="SSF53335">
    <property type="entry name" value="S-adenosyl-L-methionine-dependent methyltransferases"/>
    <property type="match status" value="1"/>
</dbReference>
<dbReference type="PANTHER" id="PTHR45036:SF1">
    <property type="entry name" value="METHYLTRANSFERASE LIKE 7A"/>
    <property type="match status" value="1"/>
</dbReference>
<dbReference type="Gene3D" id="3.40.50.150">
    <property type="entry name" value="Vaccinia Virus protein VP39"/>
    <property type="match status" value="1"/>
</dbReference>
<comment type="caution">
    <text evidence="2">The sequence shown here is derived from an EMBL/GenBank/DDBJ whole genome shotgun (WGS) entry which is preliminary data.</text>
</comment>
<dbReference type="CDD" id="cd02440">
    <property type="entry name" value="AdoMet_MTases"/>
    <property type="match status" value="1"/>
</dbReference>
<dbReference type="InterPro" id="IPR013216">
    <property type="entry name" value="Methyltransf_11"/>
</dbReference>
<dbReference type="InterPro" id="IPR052356">
    <property type="entry name" value="Thiol_S-MT"/>
</dbReference>
<reference evidence="2 3" key="1">
    <citation type="submission" date="2023-10" db="EMBL/GenBank/DDBJ databases">
        <authorList>
            <person name="Maclean D."/>
            <person name="Macfadyen A."/>
        </authorList>
    </citation>
    <scope>NUCLEOTIDE SEQUENCE [LARGE SCALE GENOMIC DNA]</scope>
</reference>
<dbReference type="InterPro" id="IPR029063">
    <property type="entry name" value="SAM-dependent_MTases_sf"/>
</dbReference>
<dbReference type="GO" id="GO:0008757">
    <property type="term" value="F:S-adenosylmethionine-dependent methyltransferase activity"/>
    <property type="evidence" value="ECO:0007669"/>
    <property type="project" value="InterPro"/>
</dbReference>
<sequence>MRGYNAGSCGRLGASPVTRMRIALTSSLHGHRHASPIGTQNARFFVQRQVTCLALPTRRAVLGTACGCGLCQGRLQWYDKFFAWNLANFEDKYQTLVGDRKAELFDAFLQTSDKGSLQLLDVGAGTLPNSRYYEGCRVTAVDPNRAMEPYAAKNAAAHHLEDFQLVEGIAESLPFEDATFDRAVCTLVFCSVPDLKASLKEVKRVLKPSGKLLFWDHVYAEDSRPLTRLGQNVLNPLQQAIADGCHLNRDPLPVIMETGFAIEQQQRFTVEGLGIIGPHQCGIAVA</sequence>
<dbReference type="AlphaFoldDB" id="A0AAV1I2A7"/>
<dbReference type="EMBL" id="CAUYUE010000005">
    <property type="protein sequence ID" value="CAK0773317.1"/>
    <property type="molecule type" value="Genomic_DNA"/>
</dbReference>
<evidence type="ECO:0000313" key="3">
    <source>
        <dbReference type="Proteomes" id="UP001314263"/>
    </source>
</evidence>
<dbReference type="Pfam" id="PF08241">
    <property type="entry name" value="Methyltransf_11"/>
    <property type="match status" value="1"/>
</dbReference>
<gene>
    <name evidence="2" type="ORF">CVIRNUC_004052</name>
</gene>